<reference evidence="9" key="1">
    <citation type="submission" date="2017-04" db="EMBL/GenBank/DDBJ databases">
        <title>Function of individual gut microbiota members based on whole genome sequencing of pure cultures obtained from chicken caecum.</title>
        <authorList>
            <person name="Medvecky M."/>
            <person name="Cejkova D."/>
            <person name="Polansky O."/>
            <person name="Karasova D."/>
            <person name="Kubasova T."/>
            <person name="Cizek A."/>
            <person name="Rychlik I."/>
        </authorList>
    </citation>
    <scope>NUCLEOTIDE SEQUENCE [LARGE SCALE GENOMIC DNA]</scope>
    <source>
        <strain evidence="9">An90</strain>
    </source>
</reference>
<dbReference type="Gene3D" id="2.40.170.20">
    <property type="entry name" value="TonB-dependent receptor, beta-barrel domain"/>
    <property type="match status" value="1"/>
</dbReference>
<evidence type="ECO:0000256" key="4">
    <source>
        <dbReference type="SAM" id="MobiDB-lite"/>
    </source>
</evidence>
<evidence type="ECO:0000259" key="6">
    <source>
        <dbReference type="Pfam" id="PF07715"/>
    </source>
</evidence>
<dbReference type="InterPro" id="IPR013784">
    <property type="entry name" value="Carb-bd-like_fold"/>
</dbReference>
<dbReference type="Proteomes" id="UP000195772">
    <property type="component" value="Unassembled WGS sequence"/>
</dbReference>
<feature type="domain" description="Outer membrane protein beta-barrel" evidence="7">
    <location>
        <begin position="381"/>
        <end position="781"/>
    </location>
</feature>
<feature type="region of interest" description="Disordered" evidence="4">
    <location>
        <begin position="794"/>
        <end position="823"/>
    </location>
</feature>
<evidence type="ECO:0000256" key="5">
    <source>
        <dbReference type="SAM" id="SignalP"/>
    </source>
</evidence>
<dbReference type="InterPro" id="IPR037066">
    <property type="entry name" value="Plug_dom_sf"/>
</dbReference>
<dbReference type="Pfam" id="PF07715">
    <property type="entry name" value="Plug"/>
    <property type="match status" value="1"/>
</dbReference>
<evidence type="ECO:0000259" key="7">
    <source>
        <dbReference type="Pfam" id="PF14905"/>
    </source>
</evidence>
<gene>
    <name evidence="8" type="ORF">B5G41_13355</name>
</gene>
<feature type="chain" id="PRO_5010988919" evidence="5">
    <location>
        <begin position="23"/>
        <end position="823"/>
    </location>
</feature>
<organism evidence="8 9">
    <name type="scientific">Alistipes onderdonkii</name>
    <dbReference type="NCBI Taxonomy" id="328813"/>
    <lineage>
        <taxon>Bacteria</taxon>
        <taxon>Pseudomonadati</taxon>
        <taxon>Bacteroidota</taxon>
        <taxon>Bacteroidia</taxon>
        <taxon>Bacteroidales</taxon>
        <taxon>Rikenellaceae</taxon>
        <taxon>Alistipes</taxon>
    </lineage>
</organism>
<evidence type="ECO:0000313" key="9">
    <source>
        <dbReference type="Proteomes" id="UP000195772"/>
    </source>
</evidence>
<name>A0A1Y3QQZ5_9BACT</name>
<dbReference type="eggNOG" id="COG4771">
    <property type="taxonomic scope" value="Bacteria"/>
</dbReference>
<protein>
    <submittedName>
        <fullName evidence="8">Uncharacterized protein</fullName>
    </submittedName>
</protein>
<dbReference type="EMBL" id="NFHB01000010">
    <property type="protein sequence ID" value="OUN02054.1"/>
    <property type="molecule type" value="Genomic_DNA"/>
</dbReference>
<dbReference type="GO" id="GO:0009279">
    <property type="term" value="C:cell outer membrane"/>
    <property type="evidence" value="ECO:0007669"/>
    <property type="project" value="UniProtKB-SubCell"/>
</dbReference>
<dbReference type="InterPro" id="IPR012910">
    <property type="entry name" value="Plug_dom"/>
</dbReference>
<dbReference type="Gene3D" id="2.170.130.10">
    <property type="entry name" value="TonB-dependent receptor, plug domain"/>
    <property type="match status" value="1"/>
</dbReference>
<evidence type="ECO:0000256" key="1">
    <source>
        <dbReference type="ARBA" id="ARBA00004442"/>
    </source>
</evidence>
<sequence>MQKALALLLSAVMLLCLHPAAAQQPNTLTGTVTDSASGKAVGYATVSLQRDSATVVNAVAADTDGRFSLKAPETGDYQLCITMVGYTPYKQAVEVPASGKALGKIAITQGVEVGDVVIEVQKPLVMADAEKTTYSVEDDPQASTSTLDEIIRKVPQLSLDGDGNVLLNGQSNYKILLNGRNSATMSNNFKDVIQSMPASQISRIEVITNPSTKYEAEGVGGIINLITQRKKQFHGYNGSVGASVTVLENPAYNGNASLSIQAGKFAASIMGYAGYYDGGRTPSESESWQENYDSENRYNRSYSENKGSSRYGNVGLDMSYQPDTLNLITLNGWLWLGRSRYKSLGTNAILDPEMNPLLEYGSRSIQKWNYMGGSVSLNYEHTFGKEGHTLTISDEVEIDPDKGHTDRIYNDGYNYRALQDADNRMTGNTVQVDYANPLSEHHKIEAGLKHIYRNSTSDTDNKQSDEYGTFPIEKIKFTGMDYRQHVLGIYAGYGFTYTKWSGRLGARMERTWNDADVEETAKGTYSFSNRQFNVVPYLSLTFIPKVSHNISLSYTQRLQRPGIYMLSPAEDDTDPTRLSYGNPGLEAAVYHTINLQYGHYAAKWSMTFALNTFLSNNNMSSYSFSDGDGITNTTYSNDVRSRSYGFNGSFSYRPSEKVNLSLSYNGRYSQNDFDAMDIHTDQFTFSQNLNLDFALWKEARLMLGENYSTGYAWLGGKSESYYYYYMGIKQQFLKKKLDLSIMCNNPFEKYRRNRNTSDTPTFGGWSEYRYACRSLYFRVSYRFGKQNVGVKRTAKSIRNDDMSSGAQGGGGGSTGGAQGGGGM</sequence>
<dbReference type="InterPro" id="IPR041700">
    <property type="entry name" value="OMP_b-brl_3"/>
</dbReference>
<evidence type="ECO:0000313" key="8">
    <source>
        <dbReference type="EMBL" id="OUN02054.1"/>
    </source>
</evidence>
<feature type="compositionally biased region" description="Gly residues" evidence="4">
    <location>
        <begin position="806"/>
        <end position="823"/>
    </location>
</feature>
<dbReference type="SUPFAM" id="SSF56935">
    <property type="entry name" value="Porins"/>
    <property type="match status" value="1"/>
</dbReference>
<comment type="caution">
    <text evidence="8">The sequence shown here is derived from an EMBL/GenBank/DDBJ whole genome shotgun (WGS) entry which is preliminary data.</text>
</comment>
<comment type="subcellular location">
    <subcellularLocation>
        <location evidence="1">Cell outer membrane</location>
    </subcellularLocation>
</comment>
<proteinExistence type="predicted"/>
<dbReference type="InterPro" id="IPR036942">
    <property type="entry name" value="Beta-barrel_TonB_sf"/>
</dbReference>
<keyword evidence="5" id="KW-0732">Signal</keyword>
<dbReference type="Pfam" id="PF13620">
    <property type="entry name" value="CarboxypepD_reg"/>
    <property type="match status" value="1"/>
</dbReference>
<dbReference type="PANTHER" id="PTHR40980">
    <property type="entry name" value="PLUG DOMAIN-CONTAINING PROTEIN"/>
    <property type="match status" value="1"/>
</dbReference>
<keyword evidence="3" id="KW-0998">Cell outer membrane</keyword>
<dbReference type="SUPFAM" id="SSF49452">
    <property type="entry name" value="Starch-binding domain-like"/>
    <property type="match status" value="1"/>
</dbReference>
<feature type="signal peptide" evidence="5">
    <location>
        <begin position="1"/>
        <end position="22"/>
    </location>
</feature>
<keyword evidence="2" id="KW-0472">Membrane</keyword>
<dbReference type="PANTHER" id="PTHR40980:SF4">
    <property type="entry name" value="TONB-DEPENDENT RECEPTOR-LIKE BETA-BARREL DOMAIN-CONTAINING PROTEIN"/>
    <property type="match status" value="1"/>
</dbReference>
<dbReference type="Gene3D" id="2.60.40.1120">
    <property type="entry name" value="Carboxypeptidase-like, regulatory domain"/>
    <property type="match status" value="1"/>
</dbReference>
<dbReference type="GO" id="GO:0030246">
    <property type="term" value="F:carbohydrate binding"/>
    <property type="evidence" value="ECO:0007669"/>
    <property type="project" value="InterPro"/>
</dbReference>
<dbReference type="OrthoDB" id="8764943at2"/>
<dbReference type="RefSeq" id="WP_018695450.1">
    <property type="nucleotide sequence ID" value="NZ_AP025562.1"/>
</dbReference>
<evidence type="ECO:0000256" key="3">
    <source>
        <dbReference type="ARBA" id="ARBA00023237"/>
    </source>
</evidence>
<feature type="domain" description="TonB-dependent receptor plug" evidence="6">
    <location>
        <begin position="131"/>
        <end position="222"/>
    </location>
</feature>
<accession>A0A1Y3QQZ5</accession>
<dbReference type="Pfam" id="PF14905">
    <property type="entry name" value="OMP_b-brl_3"/>
    <property type="match status" value="1"/>
</dbReference>
<evidence type="ECO:0000256" key="2">
    <source>
        <dbReference type="ARBA" id="ARBA00023136"/>
    </source>
</evidence>
<dbReference type="AlphaFoldDB" id="A0A1Y3QQZ5"/>